<dbReference type="Proteomes" id="UP001239111">
    <property type="component" value="Chromosome 1"/>
</dbReference>
<dbReference type="EMBL" id="CM056741">
    <property type="protein sequence ID" value="KAJ8688161.1"/>
    <property type="molecule type" value="Genomic_DNA"/>
</dbReference>
<accession>A0ACC2PXA3</accession>
<protein>
    <submittedName>
        <fullName evidence="1">Uncharacterized protein</fullName>
    </submittedName>
</protein>
<proteinExistence type="predicted"/>
<sequence length="623" mass="70730">MKDPKPAVIKQDLVVELGKMKNNGIQNSLTESFLPKKDSRLDLSFSNIAYSVRKTFFSKEQKKLLSDVSGEFKSGELTAIMGPSGAGKTTLLNVLAGLITTNVKGDIKLNGKKRSLNTLQCSSAYIMQEDHLYELLTVQESMDIAAALKLRCSREIKKKRIDAVLEKMSLEKVRGTFTEDLSGGERKRLAVALELIGDSPIMFFDEVTSHLDSSKTRQCIEVLKSMASEGRNIICTIHQPSAALLEMFDHLYVVADGHCVYSGDYDKLLPLLASLGLQCPRYHNPTDFLLEIVTGEYGDHRERLTKIMENGKSKALRRSACVNATKQLEESEQLSKKRRKRCGYNYPVGTLSQIGILLWRNILRIYRDRSFVMGIFIINLVVAIMVGLTFSQVGEDATKISDNVRLLTFNMMFITICALNSTLITFPAEMPIIKREHFNRWYRLRSTYLANYISSVSVVVFSTALFTTIVYVMTGQIMELHRFALYLLNCVLIGAICHVGGLMFGVAFDVKLAVFLGQYSLTPFIMFSEIFVRVHDVHEIFGYLSNTSIFKFCYEGFMLAIYGFDRPKISCPEDFCYYSVPKVILREYDVLGADYWFSTKIMSCFFFAFHAITYFQLYTKMKE</sequence>
<gene>
    <name evidence="1" type="ORF">QAD02_023956</name>
</gene>
<comment type="caution">
    <text evidence="1">The sequence shown here is derived from an EMBL/GenBank/DDBJ whole genome shotgun (WGS) entry which is preliminary data.</text>
</comment>
<organism evidence="1 2">
    <name type="scientific">Eretmocerus hayati</name>
    <dbReference type="NCBI Taxonomy" id="131215"/>
    <lineage>
        <taxon>Eukaryota</taxon>
        <taxon>Metazoa</taxon>
        <taxon>Ecdysozoa</taxon>
        <taxon>Arthropoda</taxon>
        <taxon>Hexapoda</taxon>
        <taxon>Insecta</taxon>
        <taxon>Pterygota</taxon>
        <taxon>Neoptera</taxon>
        <taxon>Endopterygota</taxon>
        <taxon>Hymenoptera</taxon>
        <taxon>Apocrita</taxon>
        <taxon>Proctotrupomorpha</taxon>
        <taxon>Chalcidoidea</taxon>
        <taxon>Aphelinidae</taxon>
        <taxon>Aphelininae</taxon>
        <taxon>Eretmocerus</taxon>
    </lineage>
</organism>
<name>A0ACC2PXA3_9HYME</name>
<evidence type="ECO:0000313" key="1">
    <source>
        <dbReference type="EMBL" id="KAJ8688161.1"/>
    </source>
</evidence>
<evidence type="ECO:0000313" key="2">
    <source>
        <dbReference type="Proteomes" id="UP001239111"/>
    </source>
</evidence>
<keyword evidence="2" id="KW-1185">Reference proteome</keyword>
<reference evidence="1" key="1">
    <citation type="submission" date="2023-04" db="EMBL/GenBank/DDBJ databases">
        <title>A chromosome-level genome assembly of the parasitoid wasp Eretmocerus hayati.</title>
        <authorList>
            <person name="Zhong Y."/>
            <person name="Liu S."/>
            <person name="Liu Y."/>
        </authorList>
    </citation>
    <scope>NUCLEOTIDE SEQUENCE</scope>
    <source>
        <strain evidence="1">ZJU_SS_LIU_2023</strain>
    </source>
</reference>